<dbReference type="InterPro" id="IPR015424">
    <property type="entry name" value="PyrdxlP-dep_Trfase"/>
</dbReference>
<protein>
    <submittedName>
        <fullName evidence="5">Aminotransferase class I/II-fold pyridoxal phosphate-dependent enzyme</fullName>
    </submittedName>
</protein>
<keyword evidence="5" id="KW-0614">Plasmid</keyword>
<dbReference type="RefSeq" id="WP_135706888.1">
    <property type="nucleotide sequence ID" value="NZ_CP038636.1"/>
</dbReference>
<organism evidence="5 6">
    <name type="scientific">Cupriavidus oxalaticus</name>
    <dbReference type="NCBI Taxonomy" id="96344"/>
    <lineage>
        <taxon>Bacteria</taxon>
        <taxon>Pseudomonadati</taxon>
        <taxon>Pseudomonadota</taxon>
        <taxon>Betaproteobacteria</taxon>
        <taxon>Burkholderiales</taxon>
        <taxon>Burkholderiaceae</taxon>
        <taxon>Cupriavidus</taxon>
    </lineage>
</organism>
<dbReference type="Gene3D" id="3.40.640.10">
    <property type="entry name" value="Type I PLP-dependent aspartate aminotransferase-like (Major domain)"/>
    <property type="match status" value="1"/>
</dbReference>
<gene>
    <name evidence="5" type="ORF">E0W60_32175</name>
</gene>
<dbReference type="CDD" id="cd00615">
    <property type="entry name" value="Orn_deC_like"/>
    <property type="match status" value="1"/>
</dbReference>
<evidence type="ECO:0000256" key="1">
    <source>
        <dbReference type="ARBA" id="ARBA00001933"/>
    </source>
</evidence>
<geneLocation type="plasmid" evidence="5">
    <name>unnamed1</name>
</geneLocation>
<evidence type="ECO:0000313" key="6">
    <source>
        <dbReference type="Proteomes" id="UP000295294"/>
    </source>
</evidence>
<dbReference type="InterPro" id="IPR050881">
    <property type="entry name" value="LL-DAP_aminotransferase"/>
</dbReference>
<accession>A0A4P7LLF3</accession>
<dbReference type="Proteomes" id="UP000295294">
    <property type="component" value="Plasmid unnamed1"/>
</dbReference>
<comment type="cofactor">
    <cofactor evidence="1">
        <name>pyridoxal 5'-phosphate</name>
        <dbReference type="ChEBI" id="CHEBI:597326"/>
    </cofactor>
</comment>
<dbReference type="Gene3D" id="3.90.100.10">
    <property type="entry name" value="Orn/Lys/Arg decarboxylase, C-terminal domain"/>
    <property type="match status" value="1"/>
</dbReference>
<evidence type="ECO:0000256" key="2">
    <source>
        <dbReference type="ARBA" id="ARBA00022576"/>
    </source>
</evidence>
<dbReference type="KEGG" id="cox:E0W60_32175"/>
<dbReference type="AlphaFoldDB" id="A0A4P7LLF3"/>
<sequence length="970" mass="110476">MARNTTRKGKPGQNVSLNRYRSVWEMRADGWMNLTDDLGRLVNLGRECKEFVERYSRVTETLSMLEPIERFWAFPGYRLFEELTSWFASGDLHRLNIAVHRINRMLASNSYRHKKLSLDAESEEPSEIETEEEMQAQIARPYFEVLIVDDMSREDEDALRRRVQRKQRVDDPFVWDVVVVPSFEDALIATLFNFNLQACVIRHGFPFKSEYELDLLRKFLDGLDEGIEEQPESERGPLLGQKIAELRPELDLYLVTDVKAEEIASRVGEVFSRIFFREEDHTELYMSIMKGVSERYRTPFFTALKEYSKQPTGVFHALPLARGKSIMNSHWIQDMAQFYGLNLFMAETSATSGGLDSLLDPIGPIKVAQEYAARAFGARRTFFATNGTSTANKIVVQALVKPGDIVMVDRNCHKSHHYGMVLAGAKVAYLDSYPLDDFSMYGAVPISEMKRTLLRFKQAGTLDKVRMVLLTNCTFDGVVYDVKRVMEECLAIKPDLIFLWDEAWFAFARFHPTYRQRTGMDAASRLRRELDSGDYRRRYETFATSFGGADWDDEDKLVNTRLMPNPDVARVRVYATQSTHKTLTSLRQGSMIHVWDQDFKDKAEEAFHEAYMTHTSTSPNYQILASLDVGRRQVELEGYELVQRQMELAMTLREWIHTHPLLKKYFHFLNVSRVVPGAYRASGIDAYYSPESGWANMEAAWRVDEFALDPTRLTLSIGSSGIDGDTFKNKYLMDKYGIQINKTSRNTVLFMTNIGTTRSSVAYLIEVLIKIARELDERTADMSVIERRLHEKRVASLTRDLPPLPDFSHFHFAFRSVCNNGQIETPDGDIRKAFFMSYDEENCEYLTMPEVAKAIAKGREVVSALFVIPYPPGFPILVPGQVISSEILEFMQALDVREIHGYRPELGFRVFSDGALQQLALQAAGEAAAAVAAAAAKASVSTVVDVSTATVDEVAAAQAERPAEHPAQKK</sequence>
<keyword evidence="3 5" id="KW-0808">Transferase</keyword>
<dbReference type="SUPFAM" id="SSF53383">
    <property type="entry name" value="PLP-dependent transferases"/>
    <property type="match status" value="1"/>
</dbReference>
<keyword evidence="2 5" id="KW-0032">Aminotransferase</keyword>
<dbReference type="Pfam" id="PF01276">
    <property type="entry name" value="OKR_DC_1"/>
    <property type="match status" value="2"/>
</dbReference>
<dbReference type="EMBL" id="CP038636">
    <property type="protein sequence ID" value="QBY55649.1"/>
    <property type="molecule type" value="Genomic_DNA"/>
</dbReference>
<dbReference type="PANTHER" id="PTHR42832:SF4">
    <property type="entry name" value="BLR3474 PROTEIN"/>
    <property type="match status" value="1"/>
</dbReference>
<evidence type="ECO:0000313" key="5">
    <source>
        <dbReference type="EMBL" id="QBY55649.1"/>
    </source>
</evidence>
<dbReference type="InterPro" id="IPR000310">
    <property type="entry name" value="Orn/Lys/Arg_deCO2ase_major_dom"/>
</dbReference>
<dbReference type="GO" id="GO:0008483">
    <property type="term" value="F:transaminase activity"/>
    <property type="evidence" value="ECO:0007669"/>
    <property type="project" value="UniProtKB-KW"/>
</dbReference>
<dbReference type="OrthoDB" id="9761189at2"/>
<proteinExistence type="predicted"/>
<reference evidence="5 6" key="1">
    <citation type="submission" date="2019-03" db="EMBL/GenBank/DDBJ databases">
        <title>Efficiently degradation of phenoxyalkanoic acid herbicides by Cupriavidus oxalaticus strain X32.</title>
        <authorList>
            <person name="Sheng X."/>
        </authorList>
    </citation>
    <scope>NUCLEOTIDE SEQUENCE [LARGE SCALE GENOMIC DNA]</scope>
    <source>
        <strain evidence="5 6">X32</strain>
        <plasmid evidence="5 6">unnamed1</plasmid>
    </source>
</reference>
<name>A0A4P7LLF3_9BURK</name>
<evidence type="ECO:0000259" key="4">
    <source>
        <dbReference type="Pfam" id="PF01276"/>
    </source>
</evidence>
<evidence type="ECO:0000256" key="3">
    <source>
        <dbReference type="ARBA" id="ARBA00022679"/>
    </source>
</evidence>
<dbReference type="PANTHER" id="PTHR42832">
    <property type="entry name" value="AMINO ACID AMINOTRANSFERASE"/>
    <property type="match status" value="1"/>
</dbReference>
<feature type="domain" description="Orn/Lys/Arg decarboxylases family 1 pyridoxal-P attachment site" evidence="4">
    <location>
        <begin position="298"/>
        <end position="522"/>
    </location>
</feature>
<dbReference type="InterPro" id="IPR015421">
    <property type="entry name" value="PyrdxlP-dep_Trfase_major"/>
</dbReference>
<feature type="domain" description="Orn/Lys/Arg decarboxylases family 1 pyridoxal-P attachment site" evidence="4">
    <location>
        <begin position="568"/>
        <end position="758"/>
    </location>
</feature>